<organism evidence="2">
    <name type="scientific">candidate division WOR-3 bacterium</name>
    <dbReference type="NCBI Taxonomy" id="2052148"/>
    <lineage>
        <taxon>Bacteria</taxon>
        <taxon>Bacteria division WOR-3</taxon>
    </lineage>
</organism>
<evidence type="ECO:0000259" key="1">
    <source>
        <dbReference type="Pfam" id="PF12773"/>
    </source>
</evidence>
<dbReference type="GO" id="GO:0006412">
    <property type="term" value="P:translation"/>
    <property type="evidence" value="ECO:0007669"/>
    <property type="project" value="InterPro"/>
</dbReference>
<dbReference type="EMBL" id="DTLI01000025">
    <property type="protein sequence ID" value="HHS51449.1"/>
    <property type="molecule type" value="Genomic_DNA"/>
</dbReference>
<dbReference type="SUPFAM" id="SSF57829">
    <property type="entry name" value="Zn-binding ribosomal proteins"/>
    <property type="match status" value="1"/>
</dbReference>
<reference evidence="2" key="1">
    <citation type="journal article" date="2020" name="mSystems">
        <title>Genome- and Community-Level Interaction Insights into Carbon Utilization and Element Cycling Functions of Hydrothermarchaeota in Hydrothermal Sediment.</title>
        <authorList>
            <person name="Zhou Z."/>
            <person name="Liu Y."/>
            <person name="Xu W."/>
            <person name="Pan J."/>
            <person name="Luo Z.H."/>
            <person name="Li M."/>
        </authorList>
    </citation>
    <scope>NUCLEOTIDE SEQUENCE [LARGE SCALE GENOMIC DNA]</scope>
    <source>
        <strain evidence="2">SpSt-876</strain>
    </source>
</reference>
<comment type="caution">
    <text evidence="2">The sequence shown here is derived from an EMBL/GenBank/DDBJ whole genome shotgun (WGS) entry which is preliminary data.</text>
</comment>
<feature type="domain" description="DZANK-type" evidence="1">
    <location>
        <begin position="12"/>
        <end position="54"/>
    </location>
</feature>
<dbReference type="AlphaFoldDB" id="A0A7C6A8L4"/>
<dbReference type="InterPro" id="IPR025874">
    <property type="entry name" value="DZR"/>
</dbReference>
<name>A0A7C6A8L4_UNCW3</name>
<gene>
    <name evidence="2" type="ORF">ENW73_01085</name>
</gene>
<accession>A0A7C6A8L4</accession>
<dbReference type="InterPro" id="IPR011332">
    <property type="entry name" value="Ribosomal_zn-bd"/>
</dbReference>
<proteinExistence type="predicted"/>
<dbReference type="Pfam" id="PF12773">
    <property type="entry name" value="DZR"/>
    <property type="match status" value="1"/>
</dbReference>
<protein>
    <submittedName>
        <fullName evidence="2">Zinc-ribbon domain-containing protein</fullName>
    </submittedName>
</protein>
<sequence length="57" mass="6329">MPKAQKPKKCRCPFCDGPLLPDSSFCQTCKVEIIFCRKCGAPIPKNANKCPKCGNKR</sequence>
<evidence type="ECO:0000313" key="2">
    <source>
        <dbReference type="EMBL" id="HHS51449.1"/>
    </source>
</evidence>